<feature type="compositionally biased region" description="Polar residues" evidence="1">
    <location>
        <begin position="45"/>
        <end position="55"/>
    </location>
</feature>
<dbReference type="Proteomes" id="UP000239757">
    <property type="component" value="Unassembled WGS sequence"/>
</dbReference>
<evidence type="ECO:0000256" key="1">
    <source>
        <dbReference type="SAM" id="MobiDB-lite"/>
    </source>
</evidence>
<dbReference type="AlphaFoldDB" id="A0A2P5W6M8"/>
<name>A0A2P5W6M8_GOSBA</name>
<dbReference type="EMBL" id="KZ668876">
    <property type="protein sequence ID" value="PPR86735.1"/>
    <property type="molecule type" value="Genomic_DNA"/>
</dbReference>
<gene>
    <name evidence="2" type="ORF">GOBAR_AA33957</name>
</gene>
<accession>A0A2P5W6M8</accession>
<proteinExistence type="predicted"/>
<evidence type="ECO:0000313" key="2">
    <source>
        <dbReference type="EMBL" id="PPR86735.1"/>
    </source>
</evidence>
<feature type="region of interest" description="Disordered" evidence="1">
    <location>
        <begin position="75"/>
        <end position="107"/>
    </location>
</feature>
<organism evidence="2 3">
    <name type="scientific">Gossypium barbadense</name>
    <name type="common">Sea Island cotton</name>
    <name type="synonym">Hibiscus barbadensis</name>
    <dbReference type="NCBI Taxonomy" id="3634"/>
    <lineage>
        <taxon>Eukaryota</taxon>
        <taxon>Viridiplantae</taxon>
        <taxon>Streptophyta</taxon>
        <taxon>Embryophyta</taxon>
        <taxon>Tracheophyta</taxon>
        <taxon>Spermatophyta</taxon>
        <taxon>Magnoliopsida</taxon>
        <taxon>eudicotyledons</taxon>
        <taxon>Gunneridae</taxon>
        <taxon>Pentapetalae</taxon>
        <taxon>rosids</taxon>
        <taxon>malvids</taxon>
        <taxon>Malvales</taxon>
        <taxon>Malvaceae</taxon>
        <taxon>Malvoideae</taxon>
        <taxon>Gossypium</taxon>
    </lineage>
</organism>
<protein>
    <submittedName>
        <fullName evidence="2">Uncharacterized protein</fullName>
    </submittedName>
</protein>
<feature type="compositionally biased region" description="Pro residues" evidence="1">
    <location>
        <begin position="98"/>
        <end position="107"/>
    </location>
</feature>
<reference evidence="2 3" key="1">
    <citation type="submission" date="2015-01" db="EMBL/GenBank/DDBJ databases">
        <title>Genome of allotetraploid Gossypium barbadense reveals genomic plasticity and fiber elongation in cotton evolution.</title>
        <authorList>
            <person name="Chen X."/>
            <person name="Liu X."/>
            <person name="Zhao B."/>
            <person name="Zheng H."/>
            <person name="Hu Y."/>
            <person name="Lu G."/>
            <person name="Yang C."/>
            <person name="Chen J."/>
            <person name="Shan C."/>
            <person name="Zhang L."/>
            <person name="Zhou Y."/>
            <person name="Wang L."/>
            <person name="Guo W."/>
            <person name="Bai Y."/>
            <person name="Ruan J."/>
            <person name="Shangguan X."/>
            <person name="Mao Y."/>
            <person name="Jiang J."/>
            <person name="Zhu Y."/>
            <person name="Lei J."/>
            <person name="Kang H."/>
            <person name="Chen S."/>
            <person name="He X."/>
            <person name="Wang R."/>
            <person name="Wang Y."/>
            <person name="Chen J."/>
            <person name="Wang L."/>
            <person name="Yu S."/>
            <person name="Wang B."/>
            <person name="Wei J."/>
            <person name="Song S."/>
            <person name="Lu X."/>
            <person name="Gao Z."/>
            <person name="Gu W."/>
            <person name="Deng X."/>
            <person name="Ma D."/>
            <person name="Wang S."/>
            <person name="Liang W."/>
            <person name="Fang L."/>
            <person name="Cai C."/>
            <person name="Zhu X."/>
            <person name="Zhou B."/>
            <person name="Zhang Y."/>
            <person name="Chen Z."/>
            <person name="Xu S."/>
            <person name="Zhu R."/>
            <person name="Wang S."/>
            <person name="Zhang T."/>
            <person name="Zhao G."/>
        </authorList>
    </citation>
    <scope>NUCLEOTIDE SEQUENCE [LARGE SCALE GENOMIC DNA]</scope>
    <source>
        <strain evidence="3">cv. Xinhai21</strain>
        <tissue evidence="2">Leaf</tissue>
    </source>
</reference>
<sequence>MVFLHIVTGASYRYPSSPQLLLFSHRLSSLILPLPHTNPLDPRHNSSPPLSQQANPPLIGCGHSAAAPPFIPDSWSSSGTPRAHHTPFSAPEAHPESFPYPPPPPRCHPPAAGAPPTLYWPHPPLVFFSHTPCPGPPLFISAFSPLIPPSIVPTRATPRHWCPMWPASPSYFCTAAPPTSVLATLPATLPAGPLYPAGILTAPSPTSRRPPPTTVSLPFYRGAILALPHGIFGFLMLPPRIFRCRTRSMPLDLATVGVILHSPGFSAWELTTLFGRLGALALGSGSYTPCPHPPLPATMLATTPPSPSSR</sequence>
<evidence type="ECO:0000313" key="3">
    <source>
        <dbReference type="Proteomes" id="UP000239757"/>
    </source>
</evidence>
<feature type="region of interest" description="Disordered" evidence="1">
    <location>
        <begin position="38"/>
        <end position="58"/>
    </location>
</feature>